<reference evidence="1 2" key="1">
    <citation type="submission" date="2019-07" db="EMBL/GenBank/DDBJ databases">
        <title>Rhodococcus cavernicolus sp. nov., isolated from a cave.</title>
        <authorList>
            <person name="Lee S.D."/>
        </authorList>
    </citation>
    <scope>NUCLEOTIDE SEQUENCE [LARGE SCALE GENOMIC DNA]</scope>
    <source>
        <strain evidence="1 2">C1-24</strain>
    </source>
</reference>
<dbReference type="RefSeq" id="WP_149428756.1">
    <property type="nucleotide sequence ID" value="NZ_VLNY01000001.1"/>
</dbReference>
<gene>
    <name evidence="1" type="ORF">FOY51_03450</name>
</gene>
<evidence type="ECO:0000313" key="2">
    <source>
        <dbReference type="Proteomes" id="UP000322244"/>
    </source>
</evidence>
<dbReference type="EMBL" id="VLNY01000001">
    <property type="protein sequence ID" value="KAA0024981.1"/>
    <property type="molecule type" value="Genomic_DNA"/>
</dbReference>
<dbReference type="AlphaFoldDB" id="A0A5A7SL72"/>
<evidence type="ECO:0000313" key="1">
    <source>
        <dbReference type="EMBL" id="KAA0024981.1"/>
    </source>
</evidence>
<name>A0A5A7SL72_9NOCA</name>
<comment type="caution">
    <text evidence="1">The sequence shown here is derived from an EMBL/GenBank/DDBJ whole genome shotgun (WGS) entry which is preliminary data.</text>
</comment>
<organism evidence="1 2">
    <name type="scientific">Antrihabitans cavernicola</name>
    <dbReference type="NCBI Taxonomy" id="2495913"/>
    <lineage>
        <taxon>Bacteria</taxon>
        <taxon>Bacillati</taxon>
        <taxon>Actinomycetota</taxon>
        <taxon>Actinomycetes</taxon>
        <taxon>Mycobacteriales</taxon>
        <taxon>Nocardiaceae</taxon>
        <taxon>Antrihabitans</taxon>
    </lineage>
</organism>
<keyword evidence="2" id="KW-1185">Reference proteome</keyword>
<accession>A0A5A7SL72</accession>
<protein>
    <submittedName>
        <fullName evidence="1">Uncharacterized protein</fullName>
    </submittedName>
</protein>
<sequence length="77" mass="8235">MIAMAINFRPTDQHRRLAAALLAGVTSLRDDVVAGRPPDAPVRPGIEDMLDGLVEFLTANAATGSVWLQCRSTTTSK</sequence>
<proteinExistence type="predicted"/>
<dbReference type="Proteomes" id="UP000322244">
    <property type="component" value="Unassembled WGS sequence"/>
</dbReference>